<keyword evidence="6 8" id="KW-0539">Nucleus</keyword>
<evidence type="ECO:0008006" key="14">
    <source>
        <dbReference type="Google" id="ProtNLM"/>
    </source>
</evidence>
<dbReference type="OrthoDB" id="153872at2759"/>
<dbReference type="AlphaFoldDB" id="A0A6G1F6M4"/>
<dbReference type="GO" id="GO:0005634">
    <property type="term" value="C:nucleus"/>
    <property type="evidence" value="ECO:0007669"/>
    <property type="project" value="UniProtKB-SubCell"/>
</dbReference>
<evidence type="ECO:0000256" key="3">
    <source>
        <dbReference type="ARBA" id="ARBA00022723"/>
    </source>
</evidence>
<dbReference type="Pfam" id="PF00643">
    <property type="entry name" value="zf-B_box"/>
    <property type="match status" value="1"/>
</dbReference>
<accession>A0A6G1F6M4</accession>
<keyword evidence="4 7" id="KW-0863">Zinc-finger</keyword>
<dbReference type="GO" id="GO:0008270">
    <property type="term" value="F:zinc ion binding"/>
    <property type="evidence" value="ECO:0007669"/>
    <property type="project" value="UniProtKB-KW"/>
</dbReference>
<comment type="subcellular location">
    <subcellularLocation>
        <location evidence="1 8">Nucleus</location>
    </subcellularLocation>
</comment>
<dbReference type="SMART" id="SM00336">
    <property type="entry name" value="BBOX"/>
    <property type="match status" value="1"/>
</dbReference>
<feature type="domain" description="B box-type" evidence="10">
    <location>
        <begin position="15"/>
        <end position="62"/>
    </location>
</feature>
<dbReference type="CDD" id="cd19821">
    <property type="entry name" value="Bbox1_BBX-like"/>
    <property type="match status" value="1"/>
</dbReference>
<evidence type="ECO:0000256" key="8">
    <source>
        <dbReference type="PROSITE-ProRule" id="PRU00357"/>
    </source>
</evidence>
<feature type="region of interest" description="Disordered" evidence="9">
    <location>
        <begin position="251"/>
        <end position="286"/>
    </location>
</feature>
<evidence type="ECO:0000313" key="12">
    <source>
        <dbReference type="EMBL" id="KAF0932521.1"/>
    </source>
</evidence>
<dbReference type="PROSITE" id="PS51017">
    <property type="entry name" value="CCT"/>
    <property type="match status" value="1"/>
</dbReference>
<evidence type="ECO:0000256" key="4">
    <source>
        <dbReference type="ARBA" id="ARBA00022771"/>
    </source>
</evidence>
<dbReference type="InterPro" id="IPR000315">
    <property type="entry name" value="Znf_B-box"/>
</dbReference>
<proteinExistence type="inferred from homology"/>
<keyword evidence="13" id="KW-1185">Reference proteome</keyword>
<dbReference type="PROSITE" id="PS50119">
    <property type="entry name" value="ZF_BBOX"/>
    <property type="match status" value="1"/>
</dbReference>
<dbReference type="InterPro" id="IPR010402">
    <property type="entry name" value="CCT_domain"/>
</dbReference>
<keyword evidence="3" id="KW-0479">Metal-binding</keyword>
<dbReference type="Proteomes" id="UP000479710">
    <property type="component" value="Unassembled WGS sequence"/>
</dbReference>
<feature type="region of interest" description="Disordered" evidence="9">
    <location>
        <begin position="82"/>
        <end position="107"/>
    </location>
</feature>
<name>A0A6G1F6M4_9ORYZ</name>
<feature type="compositionally biased region" description="Polar residues" evidence="9">
    <location>
        <begin position="263"/>
        <end position="274"/>
    </location>
</feature>
<gene>
    <name evidence="12" type="ORF">E2562_010410</name>
</gene>
<dbReference type="PANTHER" id="PTHR31874">
    <property type="entry name" value="CCT MOTIF FAMILY PROTEIN, EXPRESSED"/>
    <property type="match status" value="1"/>
</dbReference>
<evidence type="ECO:0000256" key="1">
    <source>
        <dbReference type="ARBA" id="ARBA00004123"/>
    </source>
</evidence>
<evidence type="ECO:0000256" key="7">
    <source>
        <dbReference type="PROSITE-ProRule" id="PRU00024"/>
    </source>
</evidence>
<reference evidence="12 13" key="1">
    <citation type="submission" date="2019-11" db="EMBL/GenBank/DDBJ databases">
        <title>Whole genome sequence of Oryza granulata.</title>
        <authorList>
            <person name="Li W."/>
        </authorList>
    </citation>
    <scope>NUCLEOTIDE SEQUENCE [LARGE SCALE GENOMIC DNA]</scope>
    <source>
        <strain evidence="13">cv. Menghai</strain>
        <tissue evidence="12">Leaf</tissue>
    </source>
</reference>
<evidence type="ECO:0000256" key="5">
    <source>
        <dbReference type="ARBA" id="ARBA00022833"/>
    </source>
</evidence>
<dbReference type="InterPro" id="IPR052453">
    <property type="entry name" value="CONSTANS-like_ZF"/>
</dbReference>
<sequence length="448" mass="48965">MSCSSEKAAGAVGGKSARACDSCLRRRARWYCAADDAFLCQGCDTSVHSANPLARRHERLRLRASSPPPLTTSVEEAVAGPGTTASKRQGVTPAWSKRKARTRRPQVKSVGQLLSRRLVVPEMAVESSDERKTEEDGAHEEGQLLYRVPVFDPALAEFCSPPPIDDAAAASSSCFKEDADDAVEDTKYPAVAPSPVQQLPDSFVNIEPTDAELREFAADMEALLGQGLDDSHELQDSFYMETLGLITPVEESGRVKMEPDGVASNSRVSLSSCRPQPKPEEESADVLDIDFNCTSPTVADDDGSEQKSSATNVAATDAQFFQRSLDLRLNYEEIIESWGSSPWTNGRRPHGQLDDFWPNDHHYSGLWAAGGGGHGAEAGMTAVRPRMDGPGREARVTRYREKRRTRLFSKKIRYEVRKLNAEKRPRMKGRFVKRPPAAAAAAAPCAVT</sequence>
<evidence type="ECO:0000259" key="11">
    <source>
        <dbReference type="PROSITE" id="PS51017"/>
    </source>
</evidence>
<feature type="compositionally biased region" description="Basic residues" evidence="9">
    <location>
        <begin position="96"/>
        <end position="106"/>
    </location>
</feature>
<dbReference type="PANTHER" id="PTHR31874:SF40">
    <property type="entry name" value="OS02G0731700 PROTEIN"/>
    <property type="match status" value="1"/>
</dbReference>
<evidence type="ECO:0000259" key="10">
    <source>
        <dbReference type="PROSITE" id="PS50119"/>
    </source>
</evidence>
<evidence type="ECO:0000313" key="13">
    <source>
        <dbReference type="Proteomes" id="UP000479710"/>
    </source>
</evidence>
<dbReference type="EMBL" id="SPHZ02000001">
    <property type="protein sequence ID" value="KAF0932521.1"/>
    <property type="molecule type" value="Genomic_DNA"/>
</dbReference>
<dbReference type="GO" id="GO:0006355">
    <property type="term" value="P:regulation of DNA-templated transcription"/>
    <property type="evidence" value="ECO:0007669"/>
    <property type="project" value="TreeGrafter"/>
</dbReference>
<dbReference type="InterPro" id="IPR049808">
    <property type="entry name" value="CONSTANS-like_Bbox1"/>
</dbReference>
<feature type="domain" description="CCT" evidence="11">
    <location>
        <begin position="392"/>
        <end position="434"/>
    </location>
</feature>
<organism evidence="12 13">
    <name type="scientific">Oryza meyeriana var. granulata</name>
    <dbReference type="NCBI Taxonomy" id="110450"/>
    <lineage>
        <taxon>Eukaryota</taxon>
        <taxon>Viridiplantae</taxon>
        <taxon>Streptophyta</taxon>
        <taxon>Embryophyta</taxon>
        <taxon>Tracheophyta</taxon>
        <taxon>Spermatophyta</taxon>
        <taxon>Magnoliopsida</taxon>
        <taxon>Liliopsida</taxon>
        <taxon>Poales</taxon>
        <taxon>Poaceae</taxon>
        <taxon>BOP clade</taxon>
        <taxon>Oryzoideae</taxon>
        <taxon>Oryzeae</taxon>
        <taxon>Oryzinae</taxon>
        <taxon>Oryza</taxon>
        <taxon>Oryza meyeriana</taxon>
    </lineage>
</organism>
<protein>
    <recommendedName>
        <fullName evidence="14">CCT domain-containing protein</fullName>
    </recommendedName>
</protein>
<comment type="similarity">
    <text evidence="2">Belongs to the CONSTANS family.</text>
</comment>
<dbReference type="Pfam" id="PF06203">
    <property type="entry name" value="CCT"/>
    <property type="match status" value="1"/>
</dbReference>
<evidence type="ECO:0000256" key="6">
    <source>
        <dbReference type="ARBA" id="ARBA00023242"/>
    </source>
</evidence>
<keyword evidence="5" id="KW-0862">Zinc</keyword>
<evidence type="ECO:0000256" key="9">
    <source>
        <dbReference type="SAM" id="MobiDB-lite"/>
    </source>
</evidence>
<comment type="caution">
    <text evidence="12">The sequence shown here is derived from an EMBL/GenBank/DDBJ whole genome shotgun (WGS) entry which is preliminary data.</text>
</comment>
<evidence type="ECO:0000256" key="2">
    <source>
        <dbReference type="ARBA" id="ARBA00010024"/>
    </source>
</evidence>